<dbReference type="InterPro" id="IPR000182">
    <property type="entry name" value="GNAT_dom"/>
</dbReference>
<dbReference type="GO" id="GO:0016874">
    <property type="term" value="F:ligase activity"/>
    <property type="evidence" value="ECO:0007669"/>
    <property type="project" value="UniProtKB-KW"/>
</dbReference>
<evidence type="ECO:0000256" key="2">
    <source>
        <dbReference type="ARBA" id="ARBA00022741"/>
    </source>
</evidence>
<dbReference type="PANTHER" id="PTHR43334">
    <property type="entry name" value="ACETATE--COA LIGASE [ADP-FORMING]"/>
    <property type="match status" value="1"/>
</dbReference>
<proteinExistence type="predicted"/>
<evidence type="ECO:0000313" key="6">
    <source>
        <dbReference type="Proteomes" id="UP000431684"/>
    </source>
</evidence>
<dbReference type="GO" id="GO:0005524">
    <property type="term" value="F:ATP binding"/>
    <property type="evidence" value="ECO:0007669"/>
    <property type="project" value="UniProtKB-KW"/>
</dbReference>
<evidence type="ECO:0000256" key="1">
    <source>
        <dbReference type="ARBA" id="ARBA00022598"/>
    </source>
</evidence>
<dbReference type="InterPro" id="IPR016181">
    <property type="entry name" value="Acyl_CoA_acyltransferase"/>
</dbReference>
<dbReference type="InterPro" id="IPR016102">
    <property type="entry name" value="Succinyl-CoA_synth-like"/>
</dbReference>
<dbReference type="InterPro" id="IPR036291">
    <property type="entry name" value="NAD(P)-bd_dom_sf"/>
</dbReference>
<dbReference type="Gene3D" id="3.40.50.261">
    <property type="entry name" value="Succinyl-CoA synthetase domains"/>
    <property type="match status" value="2"/>
</dbReference>
<dbReference type="Pfam" id="PF13380">
    <property type="entry name" value="CoA_binding_2"/>
    <property type="match status" value="1"/>
</dbReference>
<evidence type="ECO:0000313" key="5">
    <source>
        <dbReference type="EMBL" id="MUI15280.1"/>
    </source>
</evidence>
<reference evidence="5 6" key="1">
    <citation type="submission" date="2019-11" db="EMBL/GenBank/DDBJ databases">
        <title>Draft Genome Sequences of Six Type Strains of the Genus Massilia.</title>
        <authorList>
            <person name="Miess H."/>
            <person name="Frediansyah A."/>
            <person name="Goeker M."/>
            <person name="Gross H."/>
        </authorList>
    </citation>
    <scope>NUCLEOTIDE SEQUENCE [LARGE SCALE GENOMIC DNA]</scope>
    <source>
        <strain evidence="5 6">DSM 17513</strain>
    </source>
</reference>
<gene>
    <name evidence="5" type="ORF">GJV26_22865</name>
</gene>
<dbReference type="Gene3D" id="3.40.630.30">
    <property type="match status" value="1"/>
</dbReference>
<keyword evidence="6" id="KW-1185">Reference proteome</keyword>
<dbReference type="SMART" id="SM00881">
    <property type="entry name" value="CoA_binding"/>
    <property type="match status" value="1"/>
</dbReference>
<keyword evidence="1" id="KW-0436">Ligase</keyword>
<dbReference type="InterPro" id="IPR051538">
    <property type="entry name" value="Acyl-CoA_Synth/Transferase"/>
</dbReference>
<accession>A0A6I3XL18</accession>
<dbReference type="SUPFAM" id="SSF55729">
    <property type="entry name" value="Acyl-CoA N-acyltransferases (Nat)"/>
    <property type="match status" value="1"/>
</dbReference>
<dbReference type="Pfam" id="PF13549">
    <property type="entry name" value="ATP-grasp_5"/>
    <property type="match status" value="1"/>
</dbReference>
<dbReference type="GO" id="GO:0016747">
    <property type="term" value="F:acyltransferase activity, transferring groups other than amino-acyl groups"/>
    <property type="evidence" value="ECO:0007669"/>
    <property type="project" value="InterPro"/>
</dbReference>
<name>A0A6I3XL18_9BURK</name>
<protein>
    <submittedName>
        <fullName evidence="5">GNAT family N-acetyltransferase</fullName>
    </submittedName>
</protein>
<dbReference type="InterPro" id="IPR003781">
    <property type="entry name" value="CoA-bd"/>
</dbReference>
<dbReference type="Gene3D" id="3.30.470.20">
    <property type="entry name" value="ATP-grasp fold, B domain"/>
    <property type="match status" value="1"/>
</dbReference>
<dbReference type="RefSeq" id="WP_155710991.1">
    <property type="nucleotide sequence ID" value="NZ_BMWU01000081.1"/>
</dbReference>
<dbReference type="EMBL" id="WNWM01000002">
    <property type="protein sequence ID" value="MUI15280.1"/>
    <property type="molecule type" value="Genomic_DNA"/>
</dbReference>
<evidence type="ECO:0000259" key="4">
    <source>
        <dbReference type="PROSITE" id="PS51186"/>
    </source>
</evidence>
<evidence type="ECO:0000256" key="3">
    <source>
        <dbReference type="ARBA" id="ARBA00022840"/>
    </source>
</evidence>
<dbReference type="PROSITE" id="PS51186">
    <property type="entry name" value="GNAT"/>
    <property type="match status" value="1"/>
</dbReference>
<dbReference type="OrthoDB" id="9807426at2"/>
<comment type="caution">
    <text evidence="5">The sequence shown here is derived from an EMBL/GenBank/DDBJ whole genome shotgun (WGS) entry which is preliminary data.</text>
</comment>
<dbReference type="PANTHER" id="PTHR43334:SF1">
    <property type="entry name" value="3-HYDROXYPROPIONATE--COA LIGASE [ADP-FORMING]"/>
    <property type="match status" value="1"/>
</dbReference>
<dbReference type="Pfam" id="PF00583">
    <property type="entry name" value="Acetyltransf_1"/>
    <property type="match status" value="1"/>
</dbReference>
<dbReference type="Proteomes" id="UP000431684">
    <property type="component" value="Unassembled WGS sequence"/>
</dbReference>
<organism evidence="5 6">
    <name type="scientific">Pseudoduganella dura</name>
    <dbReference type="NCBI Taxonomy" id="321982"/>
    <lineage>
        <taxon>Bacteria</taxon>
        <taxon>Pseudomonadati</taxon>
        <taxon>Pseudomonadota</taxon>
        <taxon>Betaproteobacteria</taxon>
        <taxon>Burkholderiales</taxon>
        <taxon>Oxalobacteraceae</taxon>
        <taxon>Telluria group</taxon>
        <taxon>Pseudoduganella</taxon>
    </lineage>
</organism>
<dbReference type="InterPro" id="IPR032875">
    <property type="entry name" value="Succ_CoA_lig_flav_dom"/>
</dbReference>
<keyword evidence="2" id="KW-0547">Nucleotide-binding</keyword>
<dbReference type="SUPFAM" id="SSF51735">
    <property type="entry name" value="NAD(P)-binding Rossmann-fold domains"/>
    <property type="match status" value="1"/>
</dbReference>
<keyword evidence="3" id="KW-0067">ATP-binding</keyword>
<dbReference type="AlphaFoldDB" id="A0A6I3XL18"/>
<dbReference type="Gene3D" id="3.40.50.720">
    <property type="entry name" value="NAD(P)-binding Rossmann-like Domain"/>
    <property type="match status" value="1"/>
</dbReference>
<keyword evidence="5" id="KW-0808">Transferase</keyword>
<dbReference type="Pfam" id="PF13607">
    <property type="entry name" value="Succ_CoA_lig"/>
    <property type="match status" value="1"/>
</dbReference>
<dbReference type="SUPFAM" id="SSF52210">
    <property type="entry name" value="Succinyl-CoA synthetase domains"/>
    <property type="match status" value="2"/>
</dbReference>
<feature type="domain" description="N-acetyltransferase" evidence="4">
    <location>
        <begin position="655"/>
        <end position="811"/>
    </location>
</feature>
<sequence length="815" mass="85218">MSIRHLDRLFEPRSVAIIGASQRPGRIGTTVLDNMAASGFAGALWPVNPKYDTLLGIACHARVAALPAAPDLAVICTPPDSVPGLVAELGARGTRAAIVLTALSPGQRAAMLKAARPHLLRILGPGGIGLIGPAAGVNASVAHAGARPGRTAFVSQSGMLMTAVLDWARQHQIGFSRVVSVGEGGDVDVADLLDWLAGDADTQAIVLHIESVADARKFMSAARIAARGKPVVVLKSGRGGERDDRVVDAAIRRAGMLRVYSSADLFDAVQTVARARPLPGERLAVVSNTASLGLLATDALAWTGGRLAPLSPATLRALKPLAAEGVPAANPLDIGTRADTARHVAAVRALLDEPQADALLLVHVPTPAAGSTEVARSLVPAVRGARQIVLSCWLGGDEVAEARGVFADAGLATYDTPEKAVRAFRQMVQYRRNQALLIEVPPGVPAVRERERATARRIVGAARQAGRDTLDDAECRTVLAAYGLRYDLPDGAGAGAPAWMQPAAGRDAPPLRIGMHVDPVFGPALEFGMGGAAGSVARDCAAGLPPLNMVLARDIVARTRAGNALAATDGACRALVQVAELVTDLPEVAALELDPMQMVQAGPAAPRDGAEPLPDTLAALRARIVLGPPRPESALAIRPYPQALAEIIDWQGAQLTLRPIRPEDAPAHVRFFAALDPEDVRLRFFSALRELPPAQLARLTQIDYDRAMAFIATRTGPDGTAETLGVVRAVADPDNRSAEFAVVVRSDLKGLGLGAILFGKLVDYFRTRGTGCLTGDAFAENVGVQKLVRRFNGTVQSGDEAGTVRLTVPLHGKSS</sequence>